<dbReference type="NCBIfam" id="TIGR03696">
    <property type="entry name" value="Rhs_assc_core"/>
    <property type="match status" value="1"/>
</dbReference>
<dbReference type="GO" id="GO:0006644">
    <property type="term" value="P:phospholipid metabolic process"/>
    <property type="evidence" value="ECO:0007669"/>
    <property type="project" value="InterPro"/>
</dbReference>
<sequence length="265" mass="29372">MRLAKSTNADVEKRYVVDGMNTVVEQDAGGYLRYKYVYANGMLLARVDSLGRKFCYHHDALGSTIGISDSNYAVYKSYLYDEFGDSLGAWGSTPYNAYRYTGQEYDGKPAYAYNLRAREYYPKLGRFMQNDPIGDQGGSLNWYLYVANNPINATDPTGLFAWYMRYGHYCGKGQDAGRPTPIDALDAACQAHDDCYGKLNLAGIVGALDPFLQSERACGRDKCDKALCEAAKNFKIPYTDAAGMMAARNARGLIILKFCSGTSVQ</sequence>
<reference evidence="2 3" key="1">
    <citation type="journal article" date="2016" name="Nat. Commun.">
        <title>Thousands of microbial genomes shed light on interconnected biogeochemical processes in an aquifer system.</title>
        <authorList>
            <person name="Anantharaman K."/>
            <person name="Brown C.T."/>
            <person name="Hug L.A."/>
            <person name="Sharon I."/>
            <person name="Castelle C.J."/>
            <person name="Probst A.J."/>
            <person name="Thomas B.C."/>
            <person name="Singh A."/>
            <person name="Wilkins M.J."/>
            <person name="Karaoz U."/>
            <person name="Brodie E.L."/>
            <person name="Williams K.H."/>
            <person name="Hubbard S.S."/>
            <person name="Banfield J.F."/>
        </authorList>
    </citation>
    <scope>NUCLEOTIDE SEQUENCE [LARGE SCALE GENOMIC DNA]</scope>
</reference>
<accession>A0A1F5RG93</accession>
<dbReference type="SUPFAM" id="SSF48619">
    <property type="entry name" value="Phospholipase A2, PLA2"/>
    <property type="match status" value="1"/>
</dbReference>
<dbReference type="PANTHER" id="PTHR32305:SF15">
    <property type="entry name" value="PROTEIN RHSA-RELATED"/>
    <property type="match status" value="1"/>
</dbReference>
<dbReference type="GO" id="GO:0004623">
    <property type="term" value="F:phospholipase A2 activity"/>
    <property type="evidence" value="ECO:0007669"/>
    <property type="project" value="InterPro"/>
</dbReference>
<organism evidence="2 3">
    <name type="scientific">Candidatus Edwardsbacteria bacterium GWF2_54_11</name>
    <dbReference type="NCBI Taxonomy" id="1817851"/>
    <lineage>
        <taxon>Bacteria</taxon>
        <taxon>Candidatus Edwardsiibacteriota</taxon>
    </lineage>
</organism>
<evidence type="ECO:0000313" key="3">
    <source>
        <dbReference type="Proteomes" id="UP000177230"/>
    </source>
</evidence>
<feature type="domain" description="Phospholipase A2-like central" evidence="1">
    <location>
        <begin position="143"/>
        <end position="251"/>
    </location>
</feature>
<dbReference type="Pfam" id="PF00068">
    <property type="entry name" value="Phospholip_A2_1"/>
    <property type="match status" value="1"/>
</dbReference>
<dbReference type="InterPro" id="IPR036444">
    <property type="entry name" value="PLipase_A2_dom_sf"/>
</dbReference>
<protein>
    <recommendedName>
        <fullName evidence="1">Phospholipase A2-like central domain-containing protein</fullName>
    </recommendedName>
</protein>
<dbReference type="Proteomes" id="UP000177230">
    <property type="component" value="Unassembled WGS sequence"/>
</dbReference>
<dbReference type="Gene3D" id="2.180.10.10">
    <property type="entry name" value="RHS repeat-associated core"/>
    <property type="match status" value="1"/>
</dbReference>
<comment type="caution">
    <text evidence="2">The sequence shown here is derived from an EMBL/GenBank/DDBJ whole genome shotgun (WGS) entry which is preliminary data.</text>
</comment>
<evidence type="ECO:0000313" key="2">
    <source>
        <dbReference type="EMBL" id="OGF13517.1"/>
    </source>
</evidence>
<dbReference type="AlphaFoldDB" id="A0A1F5RG93"/>
<dbReference type="GO" id="GO:0050482">
    <property type="term" value="P:arachidonate secretion"/>
    <property type="evidence" value="ECO:0007669"/>
    <property type="project" value="InterPro"/>
</dbReference>
<gene>
    <name evidence="2" type="ORF">A2024_11375</name>
</gene>
<proteinExistence type="predicted"/>
<evidence type="ECO:0000259" key="1">
    <source>
        <dbReference type="SMART" id="SM00085"/>
    </source>
</evidence>
<dbReference type="PANTHER" id="PTHR32305">
    <property type="match status" value="1"/>
</dbReference>
<dbReference type="EMBL" id="MFFM01000016">
    <property type="protein sequence ID" value="OGF13517.1"/>
    <property type="molecule type" value="Genomic_DNA"/>
</dbReference>
<dbReference type="Gene3D" id="1.20.90.10">
    <property type="entry name" value="Phospholipase A2 domain"/>
    <property type="match status" value="1"/>
</dbReference>
<dbReference type="SMART" id="SM00085">
    <property type="entry name" value="PA2c"/>
    <property type="match status" value="1"/>
</dbReference>
<dbReference type="InterPro" id="IPR016090">
    <property type="entry name" value="PLA2-like_dom"/>
</dbReference>
<dbReference type="InterPro" id="IPR050708">
    <property type="entry name" value="T6SS_VgrG/RHS"/>
</dbReference>
<name>A0A1F5RG93_9BACT</name>
<dbReference type="InterPro" id="IPR022385">
    <property type="entry name" value="Rhs_assc_core"/>
</dbReference>